<organism evidence="2 3">
    <name type="scientific">Falsiroseomonas stagni DSM 19981</name>
    <dbReference type="NCBI Taxonomy" id="1123062"/>
    <lineage>
        <taxon>Bacteria</taxon>
        <taxon>Pseudomonadati</taxon>
        <taxon>Pseudomonadota</taxon>
        <taxon>Alphaproteobacteria</taxon>
        <taxon>Acetobacterales</taxon>
        <taxon>Roseomonadaceae</taxon>
        <taxon>Falsiroseomonas</taxon>
    </lineage>
</organism>
<evidence type="ECO:0000313" key="3">
    <source>
        <dbReference type="Proteomes" id="UP000199473"/>
    </source>
</evidence>
<dbReference type="STRING" id="1123062.SAMN02745775_102629"/>
<dbReference type="SUPFAM" id="SSF53850">
    <property type="entry name" value="Periplasmic binding protein-like II"/>
    <property type="match status" value="1"/>
</dbReference>
<dbReference type="Pfam" id="PF09084">
    <property type="entry name" value="NMT1"/>
    <property type="match status" value="1"/>
</dbReference>
<dbReference type="GO" id="GO:0009228">
    <property type="term" value="P:thiamine biosynthetic process"/>
    <property type="evidence" value="ECO:0007669"/>
    <property type="project" value="InterPro"/>
</dbReference>
<proteinExistence type="predicted"/>
<dbReference type="RefSeq" id="WP_175533847.1">
    <property type="nucleotide sequence ID" value="NZ_FOSQ01000002.1"/>
</dbReference>
<feature type="domain" description="SsuA/THI5-like" evidence="1">
    <location>
        <begin position="46"/>
        <end position="251"/>
    </location>
</feature>
<evidence type="ECO:0000259" key="1">
    <source>
        <dbReference type="Pfam" id="PF09084"/>
    </source>
</evidence>
<dbReference type="Proteomes" id="UP000199473">
    <property type="component" value="Unassembled WGS sequence"/>
</dbReference>
<dbReference type="AlphaFoldDB" id="A0A1I3ZP56"/>
<reference evidence="2 3" key="1">
    <citation type="submission" date="2016-10" db="EMBL/GenBank/DDBJ databases">
        <authorList>
            <person name="de Groot N.N."/>
        </authorList>
    </citation>
    <scope>NUCLEOTIDE SEQUENCE [LARGE SCALE GENOMIC DNA]</scope>
    <source>
        <strain evidence="2 3">DSM 19981</strain>
    </source>
</reference>
<dbReference type="EMBL" id="FOSQ01000002">
    <property type="protein sequence ID" value="SFK45875.1"/>
    <property type="molecule type" value="Genomic_DNA"/>
</dbReference>
<dbReference type="PANTHER" id="PTHR31528:SF15">
    <property type="entry name" value="RIBOFLAVIN-BINDING PROTEIN RIBY"/>
    <property type="match status" value="1"/>
</dbReference>
<name>A0A1I3ZP56_9PROT</name>
<accession>A0A1I3ZP56</accession>
<gene>
    <name evidence="2" type="ORF">SAMN02745775_102629</name>
</gene>
<dbReference type="InterPro" id="IPR015168">
    <property type="entry name" value="SsuA/THI5"/>
</dbReference>
<keyword evidence="3" id="KW-1185">Reference proteome</keyword>
<evidence type="ECO:0000313" key="2">
    <source>
        <dbReference type="EMBL" id="SFK45875.1"/>
    </source>
</evidence>
<protein>
    <submittedName>
        <fullName evidence="2">ABC-type nitrate/sulfonate/bicarbonate transport system, substrate-binding protein</fullName>
    </submittedName>
</protein>
<dbReference type="InterPro" id="IPR027939">
    <property type="entry name" value="NMT1/THI5"/>
</dbReference>
<sequence>MSGIGRRSFVALGALAGPVPIGLRPARAQGRLQDAILRLNFTPWGMHAQYYAGLKQNIYRSEGINLEIRPAAAGQQNEVFIAAGREQFLVANADGYIKSRAANLPVIAVMADQPDNPFSVFSLKTSNITKPADMRGKKITWFQSQVRGLLDPLLASGGLTRNDITFLTVSRGAEVQIVAAGQAECGFGFSYGQPLTLEDRGFPCNVMALKDFGVKFAGTQIVANEREAQRGDLTERFIRATMKSLIWTRDNMDTAMNYVIEVAPDRSHALEVRKLRIIYDLYRSPDFGQRFGRFDESKWESSINYLMEGGDLQRRPTARELYTNDFVDRIPEALRLSALVHGRAAS</sequence>
<dbReference type="PANTHER" id="PTHR31528">
    <property type="entry name" value="4-AMINO-5-HYDROXYMETHYL-2-METHYLPYRIMIDINE PHOSPHATE SYNTHASE THI11-RELATED"/>
    <property type="match status" value="1"/>
</dbReference>
<dbReference type="Gene3D" id="3.40.190.10">
    <property type="entry name" value="Periplasmic binding protein-like II"/>
    <property type="match status" value="2"/>
</dbReference>